<evidence type="ECO:0000313" key="1">
    <source>
        <dbReference type="EnsemblPlants" id="ORUFI12G16340.2"/>
    </source>
</evidence>
<dbReference type="AlphaFoldDB" id="A0A0E0RIC5"/>
<dbReference type="HOGENOM" id="CLU_2531414_0_0_1"/>
<organism evidence="1 2">
    <name type="scientific">Oryza rufipogon</name>
    <name type="common">Brownbeard rice</name>
    <name type="synonym">Asian wild rice</name>
    <dbReference type="NCBI Taxonomy" id="4529"/>
    <lineage>
        <taxon>Eukaryota</taxon>
        <taxon>Viridiplantae</taxon>
        <taxon>Streptophyta</taxon>
        <taxon>Embryophyta</taxon>
        <taxon>Tracheophyta</taxon>
        <taxon>Spermatophyta</taxon>
        <taxon>Magnoliopsida</taxon>
        <taxon>Liliopsida</taxon>
        <taxon>Poales</taxon>
        <taxon>Poaceae</taxon>
        <taxon>BOP clade</taxon>
        <taxon>Oryzoideae</taxon>
        <taxon>Oryzeae</taxon>
        <taxon>Oryzinae</taxon>
        <taxon>Oryza</taxon>
    </lineage>
</organism>
<dbReference type="Gramene" id="ORUFI12G16340.2">
    <property type="protein sequence ID" value="ORUFI12G16340.2"/>
    <property type="gene ID" value="ORUFI12G16340"/>
</dbReference>
<reference evidence="2" key="1">
    <citation type="submission" date="2013-06" db="EMBL/GenBank/DDBJ databases">
        <authorList>
            <person name="Zhao Q."/>
        </authorList>
    </citation>
    <scope>NUCLEOTIDE SEQUENCE</scope>
    <source>
        <strain evidence="2">cv. W1943</strain>
    </source>
</reference>
<evidence type="ECO:0000313" key="2">
    <source>
        <dbReference type="Proteomes" id="UP000008022"/>
    </source>
</evidence>
<reference evidence="1" key="2">
    <citation type="submission" date="2015-06" db="UniProtKB">
        <authorList>
            <consortium name="EnsemblPlants"/>
        </authorList>
    </citation>
    <scope>IDENTIFICATION</scope>
</reference>
<dbReference type="Proteomes" id="UP000008022">
    <property type="component" value="Unassembled WGS sequence"/>
</dbReference>
<sequence>MWYNWLLLYTEWLRRRCYCFVRSCCYKRDYPVGTEEPAQGGPDADDLSHREVGVFYDVHRLGEYAESFVDEGLANLTSVAARYI</sequence>
<name>A0A0E0RIC5_ORYRU</name>
<dbReference type="EnsemblPlants" id="ORUFI12G16340.2">
    <property type="protein sequence ID" value="ORUFI12G16340.2"/>
    <property type="gene ID" value="ORUFI12G16340"/>
</dbReference>
<protein>
    <submittedName>
        <fullName evidence="1">Uncharacterized protein</fullName>
    </submittedName>
</protein>
<proteinExistence type="predicted"/>
<accession>A0A0E0RIC5</accession>
<keyword evidence="2" id="KW-1185">Reference proteome</keyword>